<dbReference type="EMBL" id="CAJVPJ010001629">
    <property type="protein sequence ID" value="CAG8598404.1"/>
    <property type="molecule type" value="Genomic_DNA"/>
</dbReference>
<dbReference type="OrthoDB" id="7777654at2759"/>
<dbReference type="SUPFAM" id="SSF54373">
    <property type="entry name" value="FAD-linked reductases, C-terminal domain"/>
    <property type="match status" value="1"/>
</dbReference>
<proteinExistence type="predicted"/>
<reference evidence="2" key="1">
    <citation type="submission" date="2021-06" db="EMBL/GenBank/DDBJ databases">
        <authorList>
            <person name="Kallberg Y."/>
            <person name="Tangrot J."/>
            <person name="Rosling A."/>
        </authorList>
    </citation>
    <scope>NUCLEOTIDE SEQUENCE</scope>
    <source>
        <strain evidence="2">IA702</strain>
    </source>
</reference>
<gene>
    <name evidence="2" type="ORF">POCULU_LOCUS7337</name>
</gene>
<dbReference type="PANTHER" id="PTHR10742:SF342">
    <property type="entry name" value="AMINE OXIDASE"/>
    <property type="match status" value="1"/>
</dbReference>
<name>A0A9N9CFD1_9GLOM</name>
<evidence type="ECO:0000313" key="3">
    <source>
        <dbReference type="Proteomes" id="UP000789572"/>
    </source>
</evidence>
<dbReference type="SUPFAM" id="SSF51905">
    <property type="entry name" value="FAD/NAD(P)-binding domain"/>
    <property type="match status" value="1"/>
</dbReference>
<sequence>HTHNQISKYAGLFAAHPLEIAGVNNITILERESRVGGRVHTHYFDDYTKQNKLYAELGAMRLPHVEKNGKPLGEHALVFELIEHLNNLNKSHPERKIDLIPFIFSSDNDKFFYNGERLTQKDAQEVKNFHLLGFPPSVRPSSIMLFSEALKPFFKRLDENFDDGVKYLKKYDRHSVYSYMKEVFLPEKLLLTDLMYPPPNADEIIGAMELTESATGLFRLAFVEAVLDAYTFTNSYPGEDVKRTWKTIDGGMQRLPDALCSVLKQRIKLNSKVYKLEHLENGNVKVYWKGQPPSSEEFHRVIVTAPLGVVRQWDLPKLSYGKRRAIRELNYDNSAKIFLRFKSRFWEKDDRMVGGSSSTDLMIRTVVYPSYYTDISPDNDAMLLASYTWANDAAKFAPLTQDECFKYALRDLETLHNRSLKNEWIPGTDNNVSIYWTNQKSTVGAFALFGPEQLVNLLPDMLKVEKSIHWAGEHTDIHHAWIVGALNSAVRVVQEVLIAESREKDWTVLKNHELLRSWMGNDS</sequence>
<comment type="caution">
    <text evidence="2">The sequence shown here is derived from an EMBL/GenBank/DDBJ whole genome shotgun (WGS) entry which is preliminary data.</text>
</comment>
<dbReference type="GO" id="GO:0009063">
    <property type="term" value="P:amino acid catabolic process"/>
    <property type="evidence" value="ECO:0007669"/>
    <property type="project" value="TreeGrafter"/>
</dbReference>
<dbReference type="AlphaFoldDB" id="A0A9N9CFD1"/>
<dbReference type="Pfam" id="PF01593">
    <property type="entry name" value="Amino_oxidase"/>
    <property type="match status" value="1"/>
</dbReference>
<dbReference type="InterPro" id="IPR050281">
    <property type="entry name" value="Flavin_monoamine_oxidase"/>
</dbReference>
<protein>
    <submittedName>
        <fullName evidence="2">1418_t:CDS:1</fullName>
    </submittedName>
</protein>
<feature type="non-terminal residue" evidence="2">
    <location>
        <position position="523"/>
    </location>
</feature>
<evidence type="ECO:0000259" key="1">
    <source>
        <dbReference type="Pfam" id="PF01593"/>
    </source>
</evidence>
<dbReference type="PANTHER" id="PTHR10742">
    <property type="entry name" value="FLAVIN MONOAMINE OXIDASE"/>
    <property type="match status" value="1"/>
</dbReference>
<organism evidence="2 3">
    <name type="scientific">Paraglomus occultum</name>
    <dbReference type="NCBI Taxonomy" id="144539"/>
    <lineage>
        <taxon>Eukaryota</taxon>
        <taxon>Fungi</taxon>
        <taxon>Fungi incertae sedis</taxon>
        <taxon>Mucoromycota</taxon>
        <taxon>Glomeromycotina</taxon>
        <taxon>Glomeromycetes</taxon>
        <taxon>Paraglomerales</taxon>
        <taxon>Paraglomeraceae</taxon>
        <taxon>Paraglomus</taxon>
    </lineage>
</organism>
<feature type="domain" description="Amine oxidase" evidence="1">
    <location>
        <begin position="10"/>
        <end position="497"/>
    </location>
</feature>
<accession>A0A9N9CFD1</accession>
<dbReference type="InterPro" id="IPR036188">
    <property type="entry name" value="FAD/NAD-bd_sf"/>
</dbReference>
<dbReference type="Gene3D" id="3.50.50.60">
    <property type="entry name" value="FAD/NAD(P)-binding domain"/>
    <property type="match status" value="1"/>
</dbReference>
<dbReference type="Gene3D" id="3.90.660.10">
    <property type="match status" value="1"/>
</dbReference>
<dbReference type="Gene3D" id="1.20.1440.240">
    <property type="match status" value="1"/>
</dbReference>
<dbReference type="InterPro" id="IPR002937">
    <property type="entry name" value="Amino_oxidase"/>
</dbReference>
<dbReference type="Proteomes" id="UP000789572">
    <property type="component" value="Unassembled WGS sequence"/>
</dbReference>
<dbReference type="GO" id="GO:0001716">
    <property type="term" value="F:L-amino-acid oxidase activity"/>
    <property type="evidence" value="ECO:0007669"/>
    <property type="project" value="TreeGrafter"/>
</dbReference>
<evidence type="ECO:0000313" key="2">
    <source>
        <dbReference type="EMBL" id="CAG8598404.1"/>
    </source>
</evidence>
<keyword evidence="3" id="KW-1185">Reference proteome</keyword>